<protein>
    <submittedName>
        <fullName evidence="5">GOLD domain-containing protein</fullName>
    </submittedName>
</protein>
<evidence type="ECO:0000259" key="3">
    <source>
        <dbReference type="PROSITE" id="PS50866"/>
    </source>
</evidence>
<dbReference type="InterPro" id="IPR009038">
    <property type="entry name" value="GOLD_dom"/>
</dbReference>
<dbReference type="AlphaFoldDB" id="A0A915AG64"/>
<dbReference type="Pfam" id="PF01105">
    <property type="entry name" value="EMP24_GP25L"/>
    <property type="match status" value="1"/>
</dbReference>
<sequence length="64" mass="6983">LSLLGVILMALECTSALRFYVPSNGKKCLKEEIHKNVVVTGEYELSEGNGYTSSVHVSDTRGHT</sequence>
<feature type="chain" id="PRO_5036745667" evidence="2">
    <location>
        <begin position="17"/>
        <end position="64"/>
    </location>
</feature>
<keyword evidence="1" id="KW-0472">Membrane</keyword>
<reference evidence="5" key="1">
    <citation type="submission" date="2022-11" db="UniProtKB">
        <authorList>
            <consortium name="WormBaseParasite"/>
        </authorList>
    </citation>
    <scope>IDENTIFICATION</scope>
</reference>
<evidence type="ECO:0000313" key="4">
    <source>
        <dbReference type="Proteomes" id="UP000887569"/>
    </source>
</evidence>
<dbReference type="Proteomes" id="UP000887569">
    <property type="component" value="Unplaced"/>
</dbReference>
<evidence type="ECO:0000256" key="1">
    <source>
        <dbReference type="RuleBase" id="RU003827"/>
    </source>
</evidence>
<dbReference type="PROSITE" id="PS50866">
    <property type="entry name" value="GOLD"/>
    <property type="match status" value="1"/>
</dbReference>
<proteinExistence type="inferred from homology"/>
<organism evidence="4 5">
    <name type="scientific">Parascaris univalens</name>
    <name type="common">Nematode worm</name>
    <dbReference type="NCBI Taxonomy" id="6257"/>
    <lineage>
        <taxon>Eukaryota</taxon>
        <taxon>Metazoa</taxon>
        <taxon>Ecdysozoa</taxon>
        <taxon>Nematoda</taxon>
        <taxon>Chromadorea</taxon>
        <taxon>Rhabditida</taxon>
        <taxon>Spirurina</taxon>
        <taxon>Ascaridomorpha</taxon>
        <taxon>Ascaridoidea</taxon>
        <taxon>Ascarididae</taxon>
        <taxon>Parascaris</taxon>
    </lineage>
</organism>
<comment type="similarity">
    <text evidence="1">Belongs to the EMP24/GP25L family.</text>
</comment>
<evidence type="ECO:0000256" key="2">
    <source>
        <dbReference type="SAM" id="SignalP"/>
    </source>
</evidence>
<accession>A0A915AG64</accession>
<dbReference type="WBParaSite" id="PgR006_g103_t07">
    <property type="protein sequence ID" value="PgR006_g103_t07"/>
    <property type="gene ID" value="PgR006_g103"/>
</dbReference>
<feature type="signal peptide" evidence="2">
    <location>
        <begin position="1"/>
        <end position="16"/>
    </location>
</feature>
<keyword evidence="4" id="KW-1185">Reference proteome</keyword>
<name>A0A915AG64_PARUN</name>
<evidence type="ECO:0000313" key="5">
    <source>
        <dbReference type="WBParaSite" id="PgR006_g103_t07"/>
    </source>
</evidence>
<comment type="subcellular location">
    <subcellularLocation>
        <location evidence="1">Membrane</location>
        <topology evidence="1">Single-pass type I membrane protein</topology>
    </subcellularLocation>
</comment>
<feature type="domain" description="GOLD" evidence="3">
    <location>
        <begin position="26"/>
        <end position="64"/>
    </location>
</feature>
<keyword evidence="2" id="KW-0732">Signal</keyword>
<dbReference type="GO" id="GO:0016020">
    <property type="term" value="C:membrane"/>
    <property type="evidence" value="ECO:0007669"/>
    <property type="project" value="UniProtKB-SubCell"/>
</dbReference>
<keyword evidence="1" id="KW-0812">Transmembrane</keyword>